<name>A0A9P4I7Z6_9PEZI</name>
<keyword evidence="4" id="KW-1185">Reference proteome</keyword>
<proteinExistence type="predicted"/>
<dbReference type="OrthoDB" id="10663366at2759"/>
<evidence type="ECO:0000259" key="2">
    <source>
        <dbReference type="PROSITE" id="PS50097"/>
    </source>
</evidence>
<dbReference type="InterPro" id="IPR000210">
    <property type="entry name" value="BTB/POZ_dom"/>
</dbReference>
<feature type="compositionally biased region" description="Polar residues" evidence="1">
    <location>
        <begin position="31"/>
        <end position="42"/>
    </location>
</feature>
<reference evidence="3" key="1">
    <citation type="journal article" date="2020" name="Stud. Mycol.">
        <title>101 Dothideomycetes genomes: a test case for predicting lifestyles and emergence of pathogens.</title>
        <authorList>
            <person name="Haridas S."/>
            <person name="Albert R."/>
            <person name="Binder M."/>
            <person name="Bloem J."/>
            <person name="Labutti K."/>
            <person name="Salamov A."/>
            <person name="Andreopoulos B."/>
            <person name="Baker S."/>
            <person name="Barry K."/>
            <person name="Bills G."/>
            <person name="Bluhm B."/>
            <person name="Cannon C."/>
            <person name="Castanera R."/>
            <person name="Culley D."/>
            <person name="Daum C."/>
            <person name="Ezra D."/>
            <person name="Gonzalez J."/>
            <person name="Henrissat B."/>
            <person name="Kuo A."/>
            <person name="Liang C."/>
            <person name="Lipzen A."/>
            <person name="Lutzoni F."/>
            <person name="Magnuson J."/>
            <person name="Mondo S."/>
            <person name="Nolan M."/>
            <person name="Ohm R."/>
            <person name="Pangilinan J."/>
            <person name="Park H.-J."/>
            <person name="Ramirez L."/>
            <person name="Alfaro M."/>
            <person name="Sun H."/>
            <person name="Tritt A."/>
            <person name="Yoshinaga Y."/>
            <person name="Zwiers L.-H."/>
            <person name="Turgeon B."/>
            <person name="Goodwin S."/>
            <person name="Spatafora J."/>
            <person name="Crous P."/>
            <person name="Grigoriev I."/>
        </authorList>
    </citation>
    <scope>NUCLEOTIDE SEQUENCE</scope>
    <source>
        <strain evidence="3">CBS 133067</strain>
    </source>
</reference>
<dbReference type="Proteomes" id="UP000799772">
    <property type="component" value="Unassembled WGS sequence"/>
</dbReference>
<gene>
    <name evidence="3" type="ORF">NA57DRAFT_60728</name>
</gene>
<protein>
    <recommendedName>
        <fullName evidence="2">BTB domain-containing protein</fullName>
    </recommendedName>
</protein>
<comment type="caution">
    <text evidence="3">The sequence shown here is derived from an EMBL/GenBank/DDBJ whole genome shotgun (WGS) entry which is preliminary data.</text>
</comment>
<sequence>MSASIDPRMLERAEFLCTSGSTMVYLEIHSRNSGGPQASPSPTIKAEVPSPTPPSPPSEDKTDDEVEIFTLGVHPALLSHYSGWFRKMLVKRPPRSPDNLEVTSYSFRVWQILVNWLYTGAFMHPEVNKTSSSCKSGSFCNISYVDLLDLYVVARDYDMPILLNEASLRFQLREEKIEKKYGLGFIEYAFQELGEDDPMVRHITLSSALRLGSAYSKLHDSTLPRKFLTDILEIQNQGTLGEKRREAYRFCDFHSHTSDAERDDCKQLQLRWCKEFGLPSIGRNSYTSKRKYDAAR</sequence>
<dbReference type="PROSITE" id="PS50097">
    <property type="entry name" value="BTB"/>
    <property type="match status" value="1"/>
</dbReference>
<dbReference type="SUPFAM" id="SSF54695">
    <property type="entry name" value="POZ domain"/>
    <property type="match status" value="1"/>
</dbReference>
<evidence type="ECO:0000313" key="3">
    <source>
        <dbReference type="EMBL" id="KAF2094084.1"/>
    </source>
</evidence>
<feature type="region of interest" description="Disordered" evidence="1">
    <location>
        <begin position="30"/>
        <end position="62"/>
    </location>
</feature>
<feature type="domain" description="BTB" evidence="2">
    <location>
        <begin position="73"/>
        <end position="126"/>
    </location>
</feature>
<evidence type="ECO:0000256" key="1">
    <source>
        <dbReference type="SAM" id="MobiDB-lite"/>
    </source>
</evidence>
<evidence type="ECO:0000313" key="4">
    <source>
        <dbReference type="Proteomes" id="UP000799772"/>
    </source>
</evidence>
<dbReference type="InterPro" id="IPR011333">
    <property type="entry name" value="SKP1/BTB/POZ_sf"/>
</dbReference>
<dbReference type="Gene3D" id="3.30.710.10">
    <property type="entry name" value="Potassium Channel Kv1.1, Chain A"/>
    <property type="match status" value="1"/>
</dbReference>
<dbReference type="EMBL" id="ML978135">
    <property type="protein sequence ID" value="KAF2094084.1"/>
    <property type="molecule type" value="Genomic_DNA"/>
</dbReference>
<organism evidence="3 4">
    <name type="scientific">Rhizodiscina lignyota</name>
    <dbReference type="NCBI Taxonomy" id="1504668"/>
    <lineage>
        <taxon>Eukaryota</taxon>
        <taxon>Fungi</taxon>
        <taxon>Dikarya</taxon>
        <taxon>Ascomycota</taxon>
        <taxon>Pezizomycotina</taxon>
        <taxon>Dothideomycetes</taxon>
        <taxon>Pleosporomycetidae</taxon>
        <taxon>Aulographales</taxon>
        <taxon>Rhizodiscinaceae</taxon>
        <taxon>Rhizodiscina</taxon>
    </lineage>
</organism>
<accession>A0A9P4I7Z6</accession>
<dbReference type="AlphaFoldDB" id="A0A9P4I7Z6"/>